<name>A0A2G8R9T9_9RHOB</name>
<gene>
    <name evidence="2" type="ORF">P775_20320</name>
</gene>
<proteinExistence type="predicted"/>
<evidence type="ECO:0000313" key="2">
    <source>
        <dbReference type="EMBL" id="PIL18299.1"/>
    </source>
</evidence>
<dbReference type="Proteomes" id="UP000231259">
    <property type="component" value="Unassembled WGS sequence"/>
</dbReference>
<dbReference type="Gene3D" id="3.60.10.10">
    <property type="entry name" value="Endonuclease/exonuclease/phosphatase"/>
    <property type="match status" value="1"/>
</dbReference>
<evidence type="ECO:0000259" key="1">
    <source>
        <dbReference type="Pfam" id="PF03372"/>
    </source>
</evidence>
<reference evidence="2 3" key="1">
    <citation type="submission" date="2013-09" db="EMBL/GenBank/DDBJ databases">
        <title>Genome sequencing of Phaeobacter antarcticus sp. nov. SM1211.</title>
        <authorList>
            <person name="Zhang X.-Y."/>
            <person name="Liu C."/>
            <person name="Chen X.-L."/>
            <person name="Xie B.-B."/>
            <person name="Qin Q.-L."/>
            <person name="Rong J.-C."/>
            <person name="Zhang Y.-Z."/>
        </authorList>
    </citation>
    <scope>NUCLEOTIDE SEQUENCE [LARGE SCALE GENOMIC DNA]</scope>
    <source>
        <strain evidence="2 3">SM1211</strain>
    </source>
</reference>
<dbReference type="SUPFAM" id="SSF56219">
    <property type="entry name" value="DNase I-like"/>
    <property type="match status" value="1"/>
</dbReference>
<comment type="caution">
    <text evidence="2">The sequence shown here is derived from an EMBL/GenBank/DDBJ whole genome shotgun (WGS) entry which is preliminary data.</text>
</comment>
<feature type="domain" description="Endonuclease/exonuclease/phosphatase" evidence="1">
    <location>
        <begin position="61"/>
        <end position="327"/>
    </location>
</feature>
<dbReference type="EMBL" id="AWWI01000126">
    <property type="protein sequence ID" value="PIL18299.1"/>
    <property type="molecule type" value="Genomic_DNA"/>
</dbReference>
<dbReference type="InterPro" id="IPR036691">
    <property type="entry name" value="Endo/exonu/phosph_ase_sf"/>
</dbReference>
<dbReference type="InterPro" id="IPR005135">
    <property type="entry name" value="Endo/exonuclease/phosphatase"/>
</dbReference>
<protein>
    <recommendedName>
        <fullName evidence="1">Endonuclease/exonuclease/phosphatase domain-containing protein</fullName>
    </recommendedName>
</protein>
<dbReference type="AlphaFoldDB" id="A0A2G8R9T9"/>
<sequence length="339" mass="36799">MRAHHRILFIGVLTRCLAALIFLAFFPATTARADTLRIATWHADLSRKGPGLLLRDILAEKDPDIAAILAGITRLNADFLLLSDFDYDLDLQTLTALRDRLARDGPSYPHLFALRPNTGIGTGLDLDGDGRLGGPGDAQGFGYFNGQGGLAILSRLPINEGAVTDLSGLLWRDLPDSRMAPGDPGADIQRLSTSGHWDVPVMLSQVKSLNILVFHATPPVFDGPEDRNGRRNADELMLWQKYLNGALPQPPPTQNYILLGNANLDPRRGDGLTTVMQAFLRDPRFQDPAPDTDTALWPETGPMRVSYALPSADLTVLAAGQGDPVGAHRPVWVDITVPP</sequence>
<dbReference type="RefSeq" id="WP_180287508.1">
    <property type="nucleotide sequence ID" value="NZ_AWWI01000126.1"/>
</dbReference>
<keyword evidence="3" id="KW-1185">Reference proteome</keyword>
<dbReference type="GO" id="GO:0003824">
    <property type="term" value="F:catalytic activity"/>
    <property type="evidence" value="ECO:0007669"/>
    <property type="project" value="InterPro"/>
</dbReference>
<dbReference type="Pfam" id="PF03372">
    <property type="entry name" value="Exo_endo_phos"/>
    <property type="match status" value="1"/>
</dbReference>
<evidence type="ECO:0000313" key="3">
    <source>
        <dbReference type="Proteomes" id="UP000231259"/>
    </source>
</evidence>
<accession>A0A2G8R9T9</accession>
<organism evidence="2 3">
    <name type="scientific">Puniceibacterium antarcticum</name>
    <dbReference type="NCBI Taxonomy" id="1206336"/>
    <lineage>
        <taxon>Bacteria</taxon>
        <taxon>Pseudomonadati</taxon>
        <taxon>Pseudomonadota</taxon>
        <taxon>Alphaproteobacteria</taxon>
        <taxon>Rhodobacterales</taxon>
        <taxon>Paracoccaceae</taxon>
        <taxon>Puniceibacterium</taxon>
    </lineage>
</organism>